<evidence type="ECO:0000256" key="6">
    <source>
        <dbReference type="ARBA" id="ARBA00022723"/>
    </source>
</evidence>
<evidence type="ECO:0000313" key="12">
    <source>
        <dbReference type="EMBL" id="QMW79494.1"/>
    </source>
</evidence>
<keyword evidence="6" id="KW-0479">Metal-binding</keyword>
<dbReference type="GO" id="GO:0036424">
    <property type="term" value="F:L-phosphoserine phosphatase activity"/>
    <property type="evidence" value="ECO:0007669"/>
    <property type="project" value="TreeGrafter"/>
</dbReference>
<keyword evidence="5" id="KW-0028">Amino-acid biosynthesis</keyword>
<dbReference type="Gene3D" id="3.40.50.1000">
    <property type="entry name" value="HAD superfamily/HAD-like"/>
    <property type="match status" value="1"/>
</dbReference>
<dbReference type="InterPro" id="IPR050582">
    <property type="entry name" value="HAD-like_SerB"/>
</dbReference>
<gene>
    <name evidence="12" type="ORF">E5259_18820</name>
</gene>
<evidence type="ECO:0000256" key="1">
    <source>
        <dbReference type="ARBA" id="ARBA00001946"/>
    </source>
</evidence>
<dbReference type="GO" id="GO:0000287">
    <property type="term" value="F:magnesium ion binding"/>
    <property type="evidence" value="ECO:0007669"/>
    <property type="project" value="TreeGrafter"/>
</dbReference>
<evidence type="ECO:0000313" key="13">
    <source>
        <dbReference type="Proteomes" id="UP000515789"/>
    </source>
</evidence>
<evidence type="ECO:0000256" key="8">
    <source>
        <dbReference type="ARBA" id="ARBA00022842"/>
    </source>
</evidence>
<organism evidence="12 13">
    <name type="scientific">Blautia producta</name>
    <dbReference type="NCBI Taxonomy" id="33035"/>
    <lineage>
        <taxon>Bacteria</taxon>
        <taxon>Bacillati</taxon>
        <taxon>Bacillota</taxon>
        <taxon>Clostridia</taxon>
        <taxon>Lachnospirales</taxon>
        <taxon>Lachnospiraceae</taxon>
        <taxon>Blautia</taxon>
    </lineage>
</organism>
<comment type="catalytic activity">
    <reaction evidence="11">
        <text>O-phospho-D-serine + H2O = D-serine + phosphate</text>
        <dbReference type="Rhea" id="RHEA:24873"/>
        <dbReference type="ChEBI" id="CHEBI:15377"/>
        <dbReference type="ChEBI" id="CHEBI:35247"/>
        <dbReference type="ChEBI" id="CHEBI:43474"/>
        <dbReference type="ChEBI" id="CHEBI:58680"/>
        <dbReference type="EC" id="3.1.3.3"/>
    </reaction>
</comment>
<evidence type="ECO:0000256" key="3">
    <source>
        <dbReference type="ARBA" id="ARBA00009184"/>
    </source>
</evidence>
<dbReference type="InterPro" id="IPR023214">
    <property type="entry name" value="HAD_sf"/>
</dbReference>
<dbReference type="EC" id="3.1.3.3" evidence="4"/>
<dbReference type="EMBL" id="CP039126">
    <property type="protein sequence ID" value="QMW79494.1"/>
    <property type="molecule type" value="Genomic_DNA"/>
</dbReference>
<evidence type="ECO:0000256" key="5">
    <source>
        <dbReference type="ARBA" id="ARBA00022605"/>
    </source>
</evidence>
<accession>A0A7G5MY01</accession>
<reference evidence="12 13" key="1">
    <citation type="submission" date="2019-04" db="EMBL/GenBank/DDBJ databases">
        <authorList>
            <person name="Schori C."/>
            <person name="Ahrens C."/>
        </authorList>
    </citation>
    <scope>NUCLEOTIDE SEQUENCE [LARGE SCALE GENOMIC DNA]</scope>
    <source>
        <strain evidence="12 13">DSM 2950</strain>
    </source>
</reference>
<evidence type="ECO:0000256" key="9">
    <source>
        <dbReference type="ARBA" id="ARBA00023299"/>
    </source>
</evidence>
<dbReference type="GO" id="GO:0006564">
    <property type="term" value="P:L-serine biosynthetic process"/>
    <property type="evidence" value="ECO:0007669"/>
    <property type="project" value="UniProtKB-KW"/>
</dbReference>
<dbReference type="GeneID" id="75052107"/>
<evidence type="ECO:0000256" key="2">
    <source>
        <dbReference type="ARBA" id="ARBA00005135"/>
    </source>
</evidence>
<evidence type="ECO:0000256" key="4">
    <source>
        <dbReference type="ARBA" id="ARBA00012640"/>
    </source>
</evidence>
<dbReference type="GO" id="GO:0005737">
    <property type="term" value="C:cytoplasm"/>
    <property type="evidence" value="ECO:0007669"/>
    <property type="project" value="TreeGrafter"/>
</dbReference>
<keyword evidence="9" id="KW-0718">Serine biosynthesis</keyword>
<dbReference type="AlphaFoldDB" id="A0A7G5MY01"/>
<comment type="similarity">
    <text evidence="3">Belongs to the HAD-like hydrolase superfamily. SerB family.</text>
</comment>
<comment type="catalytic activity">
    <reaction evidence="10">
        <text>O-phospho-L-serine + H2O = L-serine + phosphate</text>
        <dbReference type="Rhea" id="RHEA:21208"/>
        <dbReference type="ChEBI" id="CHEBI:15377"/>
        <dbReference type="ChEBI" id="CHEBI:33384"/>
        <dbReference type="ChEBI" id="CHEBI:43474"/>
        <dbReference type="ChEBI" id="CHEBI:57524"/>
        <dbReference type="EC" id="3.1.3.3"/>
    </reaction>
</comment>
<keyword evidence="7 12" id="KW-0378">Hydrolase</keyword>
<comment type="pathway">
    <text evidence="2">Amino-acid biosynthesis; L-serine biosynthesis; L-serine from 3-phospho-D-glycerate: step 3/3.</text>
</comment>
<dbReference type="InterPro" id="IPR036412">
    <property type="entry name" value="HAD-like_sf"/>
</dbReference>
<dbReference type="NCBIfam" id="TIGR01488">
    <property type="entry name" value="HAD-SF-IB"/>
    <property type="match status" value="1"/>
</dbReference>
<evidence type="ECO:0000256" key="7">
    <source>
        <dbReference type="ARBA" id="ARBA00022801"/>
    </source>
</evidence>
<protein>
    <recommendedName>
        <fullName evidence="4">phosphoserine phosphatase</fullName>
        <ecNumber evidence="4">3.1.3.3</ecNumber>
    </recommendedName>
</protein>
<dbReference type="SUPFAM" id="SSF56784">
    <property type="entry name" value="HAD-like"/>
    <property type="match status" value="1"/>
</dbReference>
<dbReference type="Proteomes" id="UP000515789">
    <property type="component" value="Chromosome"/>
</dbReference>
<dbReference type="PANTHER" id="PTHR43344:SF2">
    <property type="entry name" value="PHOSPHOSERINE PHOSPHATASE"/>
    <property type="match status" value="1"/>
</dbReference>
<keyword evidence="8" id="KW-0460">Magnesium</keyword>
<dbReference type="Pfam" id="PF12710">
    <property type="entry name" value="HAD"/>
    <property type="match status" value="1"/>
</dbReference>
<sequence>MKTKLICFDLDDTLIREVHSVMLPCILNGREEEHAIIQKQEESGQLDYITADYRRAKLFTGLKESEIKSRFFEIARPLKGIRETVDYLHKLRIKCILITVGPVQVAKAVSDIYGFYGYYGSNYEVIDGKFTGEIIDYIKAENKVNCVNEFCKKNNIRPSECVAVGDGSTDIPVFKCCGKSIALNASDEVKRKASFSVDTDNLLDILDYIK</sequence>
<dbReference type="PANTHER" id="PTHR43344">
    <property type="entry name" value="PHOSPHOSERINE PHOSPHATASE"/>
    <property type="match status" value="1"/>
</dbReference>
<evidence type="ECO:0000256" key="10">
    <source>
        <dbReference type="ARBA" id="ARBA00048138"/>
    </source>
</evidence>
<comment type="cofactor">
    <cofactor evidence="1">
        <name>Mg(2+)</name>
        <dbReference type="ChEBI" id="CHEBI:18420"/>
    </cofactor>
</comment>
<name>A0A7G5MY01_9FIRM</name>
<dbReference type="RefSeq" id="WP_018596246.1">
    <property type="nucleotide sequence ID" value="NZ_CABLBP010000029.1"/>
</dbReference>
<evidence type="ECO:0000256" key="11">
    <source>
        <dbReference type="ARBA" id="ARBA00048523"/>
    </source>
</evidence>
<proteinExistence type="inferred from homology"/>